<reference evidence="2 3" key="1">
    <citation type="submission" date="2019-12" db="EMBL/GenBank/DDBJ databases">
        <title>Shinella kummerowiae sp. nov., a symbiotic bacterium isolated from root nodules of the herbal legume Kummerowia stipulacea.</title>
        <authorList>
            <person name="Gao J."/>
        </authorList>
    </citation>
    <scope>NUCLEOTIDE SEQUENCE [LARGE SCALE GENOMIC DNA]</scope>
    <source>
        <strain evidence="2 3">CCBAU 25048</strain>
    </source>
</reference>
<evidence type="ECO:0000313" key="3">
    <source>
        <dbReference type="Proteomes" id="UP000435802"/>
    </source>
</evidence>
<dbReference type="RefSeq" id="WP_160862051.1">
    <property type="nucleotide sequence ID" value="NZ_JAODWE010000003.1"/>
</dbReference>
<evidence type="ECO:0000256" key="1">
    <source>
        <dbReference type="SAM" id="MobiDB-lite"/>
    </source>
</evidence>
<dbReference type="OrthoDB" id="8366481at2"/>
<sequence length="95" mass="10518">MSSIYQEQYMDAADIRMLRDILKRSGYRLAGGGAETKRSRSAAMFVIGQFKAGLIEPSFMLHGLEHRAYHPRQAADDTGLQVWENEGGATKGDAI</sequence>
<dbReference type="EMBL" id="WUMK01000011">
    <property type="protein sequence ID" value="MXN48551.1"/>
    <property type="molecule type" value="Genomic_DNA"/>
</dbReference>
<gene>
    <name evidence="2" type="ORF">GR138_25380</name>
</gene>
<protein>
    <submittedName>
        <fullName evidence="2">Uncharacterized protein</fullName>
    </submittedName>
</protein>
<name>A0A6N8SII0_9HYPH</name>
<organism evidence="2 3">
    <name type="scientific">Shinella kummerowiae</name>
    <dbReference type="NCBI Taxonomy" id="417745"/>
    <lineage>
        <taxon>Bacteria</taxon>
        <taxon>Pseudomonadati</taxon>
        <taxon>Pseudomonadota</taxon>
        <taxon>Alphaproteobacteria</taxon>
        <taxon>Hyphomicrobiales</taxon>
        <taxon>Rhizobiaceae</taxon>
        <taxon>Shinella</taxon>
    </lineage>
</organism>
<proteinExistence type="predicted"/>
<keyword evidence="3" id="KW-1185">Reference proteome</keyword>
<accession>A0A6N8SII0</accession>
<dbReference type="Proteomes" id="UP000435802">
    <property type="component" value="Unassembled WGS sequence"/>
</dbReference>
<comment type="caution">
    <text evidence="2">The sequence shown here is derived from an EMBL/GenBank/DDBJ whole genome shotgun (WGS) entry which is preliminary data.</text>
</comment>
<feature type="region of interest" description="Disordered" evidence="1">
    <location>
        <begin position="75"/>
        <end position="95"/>
    </location>
</feature>
<dbReference type="AlphaFoldDB" id="A0A6N8SII0"/>
<evidence type="ECO:0000313" key="2">
    <source>
        <dbReference type="EMBL" id="MXN48551.1"/>
    </source>
</evidence>